<evidence type="ECO:0000313" key="3">
    <source>
        <dbReference type="Proteomes" id="UP000037043"/>
    </source>
</evidence>
<dbReference type="Proteomes" id="UP000037043">
    <property type="component" value="Unassembled WGS sequence"/>
</dbReference>
<feature type="transmembrane region" description="Helical" evidence="1">
    <location>
        <begin position="140"/>
        <end position="159"/>
    </location>
</feature>
<keyword evidence="3" id="KW-1185">Reference proteome</keyword>
<dbReference type="RefSeq" id="WP_052222528.1">
    <property type="nucleotide sequence ID" value="NZ_LHUR01000042.1"/>
</dbReference>
<evidence type="ECO:0000313" key="2">
    <source>
        <dbReference type="EMBL" id="KOA18175.1"/>
    </source>
</evidence>
<name>A0A0L6Z5D4_9CLOT</name>
<evidence type="ECO:0000256" key="1">
    <source>
        <dbReference type="SAM" id="Phobius"/>
    </source>
</evidence>
<dbReference type="AlphaFoldDB" id="A0A0L6Z5D4"/>
<comment type="caution">
    <text evidence="2">The sequence shown here is derived from an EMBL/GenBank/DDBJ whole genome shotgun (WGS) entry which is preliminary data.</text>
</comment>
<gene>
    <name evidence="2" type="ORF">CLHOM_30510</name>
</gene>
<keyword evidence="1" id="KW-0812">Transmembrane</keyword>
<reference evidence="3" key="1">
    <citation type="submission" date="2015-08" db="EMBL/GenBank/DDBJ databases">
        <title>Genome sequence of the strict anaerobe Clostridium homopropionicum LuHBu1 (DSM 5847T).</title>
        <authorList>
            <person name="Poehlein A."/>
            <person name="Beck M."/>
            <person name="Schiel-Bengelsdorf B."/>
            <person name="Bengelsdorf F.R."/>
            <person name="Daniel R."/>
            <person name="Duerre P."/>
        </authorList>
    </citation>
    <scope>NUCLEOTIDE SEQUENCE [LARGE SCALE GENOMIC DNA]</scope>
    <source>
        <strain evidence="3">DSM 5847</strain>
    </source>
</reference>
<proteinExistence type="predicted"/>
<sequence length="165" mass="18695">MFKILKTLIFVLFFMFIFNNVCRAEEYTNYNDLIENGKTLDGRMVEIKGEAIGEAMTRGNFTWINISDGSNGIGIWVKNEDANKIKTFGSYKYKGDIIKVSGIFKRACSEHGGDMDIHEESLAIESIGYKVDRSLENSKVFKSLFLSAATLVLLGVYYMKRLKGQ</sequence>
<dbReference type="PATRIC" id="fig|1121318.3.peg.3067"/>
<protein>
    <recommendedName>
        <fullName evidence="4">DNA-binding protein</fullName>
    </recommendedName>
</protein>
<accession>A0A0L6Z5D4</accession>
<keyword evidence="1" id="KW-0472">Membrane</keyword>
<dbReference type="EMBL" id="LHUR01000042">
    <property type="protein sequence ID" value="KOA18175.1"/>
    <property type="molecule type" value="Genomic_DNA"/>
</dbReference>
<organism evidence="2 3">
    <name type="scientific">Clostridium homopropionicum DSM 5847</name>
    <dbReference type="NCBI Taxonomy" id="1121318"/>
    <lineage>
        <taxon>Bacteria</taxon>
        <taxon>Bacillati</taxon>
        <taxon>Bacillota</taxon>
        <taxon>Clostridia</taxon>
        <taxon>Eubacteriales</taxon>
        <taxon>Clostridiaceae</taxon>
        <taxon>Clostridium</taxon>
    </lineage>
</organism>
<dbReference type="STRING" id="36844.SAMN04488501_101429"/>
<evidence type="ECO:0008006" key="4">
    <source>
        <dbReference type="Google" id="ProtNLM"/>
    </source>
</evidence>
<keyword evidence="1" id="KW-1133">Transmembrane helix</keyword>